<evidence type="ECO:0000259" key="1">
    <source>
        <dbReference type="Pfam" id="PF14493"/>
    </source>
</evidence>
<dbReference type="InterPro" id="IPR008308">
    <property type="entry name" value="YpbB-like"/>
</dbReference>
<name>A0A1H9P694_9BACI</name>
<dbReference type="STRING" id="1464123.SAMN05444126_10199"/>
<proteinExistence type="predicted"/>
<accession>A0A1H9P694</accession>
<comment type="caution">
    <text evidence="2">The sequence shown here is derived from an EMBL/GenBank/DDBJ whole genome shotgun (WGS) entry which is preliminary data.</text>
</comment>
<evidence type="ECO:0000313" key="2">
    <source>
        <dbReference type="EMBL" id="SER43756.1"/>
    </source>
</evidence>
<dbReference type="Proteomes" id="UP000199318">
    <property type="component" value="Unassembled WGS sequence"/>
</dbReference>
<dbReference type="EMBL" id="FOGV01000001">
    <property type="protein sequence ID" value="SER43756.1"/>
    <property type="molecule type" value="Genomic_DNA"/>
</dbReference>
<dbReference type="AlphaFoldDB" id="A0A1H9P694"/>
<protein>
    <submittedName>
        <fullName evidence="2">Uncharacterized protein YpbB</fullName>
    </submittedName>
</protein>
<dbReference type="InterPro" id="IPR029491">
    <property type="entry name" value="Helicase_HTH"/>
</dbReference>
<reference evidence="3" key="1">
    <citation type="submission" date="2016-10" db="EMBL/GenBank/DDBJ databases">
        <authorList>
            <person name="de Groot N.N."/>
        </authorList>
    </citation>
    <scope>NUCLEOTIDE SEQUENCE [LARGE SCALE GENOMIC DNA]</scope>
    <source>
        <strain evidence="3">10nlg</strain>
    </source>
</reference>
<dbReference type="RefSeq" id="WP_093071570.1">
    <property type="nucleotide sequence ID" value="NZ_FOGV01000001.1"/>
</dbReference>
<feature type="domain" description="Helicase Helix-turn-helix" evidence="1">
    <location>
        <begin position="258"/>
        <end position="346"/>
    </location>
</feature>
<dbReference type="Pfam" id="PF14493">
    <property type="entry name" value="HTH_40"/>
    <property type="match status" value="1"/>
</dbReference>
<sequence length="353" mass="39796">MKSAERLLLAAIQSAGAERSLNGVKHILKGKRSAQTIQDVRFFQCERITASLKDAPEVNIESIVSALKERGCIRSGPADTHHLTAEGVRYLQELEDDVPFPATYHGMPYEWHSAANGFWQRLRLLIQTLGNLQYDIRFFQPVSYDYTVQRDVKTVLNHSSYSKDQQSRQLYQEVESVLTRFSDQEAEIFVRRLTSAFSAGKTYTQLAAEKGKDELYIHFLHRGIIHEMIQLSAKESESFPLLKRLVPAIPNQTSVTETAAKTHEYIKAGKMLREIAATRGLKLSTIEDHVVEIALHDDAFDPADYITNEVITMAANKAADLGTSRLKTIKENLPDGITYFQIRLALAIKSGRS</sequence>
<keyword evidence="3" id="KW-1185">Reference proteome</keyword>
<dbReference type="OrthoDB" id="2354672at2"/>
<dbReference type="PIRSF" id="PIRSF021350">
    <property type="entry name" value="UCP021350"/>
    <property type="match status" value="1"/>
</dbReference>
<gene>
    <name evidence="2" type="ORF">SAMN05444126_10199</name>
</gene>
<organism evidence="2 3">
    <name type="scientific">Salisediminibacterium halotolerans</name>
    <dbReference type="NCBI Taxonomy" id="517425"/>
    <lineage>
        <taxon>Bacteria</taxon>
        <taxon>Bacillati</taxon>
        <taxon>Bacillota</taxon>
        <taxon>Bacilli</taxon>
        <taxon>Bacillales</taxon>
        <taxon>Bacillaceae</taxon>
        <taxon>Salisediminibacterium</taxon>
    </lineage>
</organism>
<evidence type="ECO:0000313" key="3">
    <source>
        <dbReference type="Proteomes" id="UP000199318"/>
    </source>
</evidence>